<dbReference type="PANTHER" id="PTHR42160:SF1">
    <property type="entry name" value="URACIL-DNA GLYCOSYLASE SUPERFAMILY PROTEIN"/>
    <property type="match status" value="1"/>
</dbReference>
<dbReference type="CDD" id="cd10033">
    <property type="entry name" value="UDG_like"/>
    <property type="match status" value="1"/>
</dbReference>
<dbReference type="RefSeq" id="WP_290139428.1">
    <property type="nucleotide sequence ID" value="NZ_CP101620.1"/>
</dbReference>
<evidence type="ECO:0000313" key="3">
    <source>
        <dbReference type="Proteomes" id="UP001060112"/>
    </source>
</evidence>
<proteinExistence type="predicted"/>
<dbReference type="EMBL" id="CP101620">
    <property type="protein sequence ID" value="UTY38792.1"/>
    <property type="molecule type" value="Genomic_DNA"/>
</dbReference>
<name>A0ABY5I4B5_9FIRM</name>
<accession>A0ABY5I4B5</accession>
<evidence type="ECO:0000313" key="2">
    <source>
        <dbReference type="EMBL" id="UTY38792.1"/>
    </source>
</evidence>
<dbReference type="InterPro" id="IPR005122">
    <property type="entry name" value="Uracil-DNA_glycosylase-like"/>
</dbReference>
<dbReference type="PANTHER" id="PTHR42160">
    <property type="entry name" value="URACIL-DNA GLYCOSYLASE SUPERFAMILY PROTEIN"/>
    <property type="match status" value="1"/>
</dbReference>
<dbReference type="SMART" id="SM00986">
    <property type="entry name" value="UDG"/>
    <property type="match status" value="1"/>
</dbReference>
<dbReference type="Pfam" id="PF03167">
    <property type="entry name" value="UDG"/>
    <property type="match status" value="1"/>
</dbReference>
<dbReference type="SUPFAM" id="SSF52141">
    <property type="entry name" value="Uracil-DNA glycosylase-like"/>
    <property type="match status" value="1"/>
</dbReference>
<evidence type="ECO:0000259" key="1">
    <source>
        <dbReference type="SMART" id="SM00986"/>
    </source>
</evidence>
<gene>
    <name evidence="2" type="ORF">NMU03_14515</name>
</gene>
<dbReference type="InterPro" id="IPR047124">
    <property type="entry name" value="HI_0220.2"/>
</dbReference>
<feature type="domain" description="Uracil-DNA glycosylase-like" evidence="1">
    <location>
        <begin position="28"/>
        <end position="179"/>
    </location>
</feature>
<dbReference type="Gene3D" id="3.40.470.10">
    <property type="entry name" value="Uracil-DNA glycosylase-like domain"/>
    <property type="match status" value="1"/>
</dbReference>
<dbReference type="SMART" id="SM00987">
    <property type="entry name" value="UreE_C"/>
    <property type="match status" value="1"/>
</dbReference>
<sequence>MDTFKALMKEIKHCRECQSVFEHDVVPIVWGHQNAKIMQISQAPSLKVHQIGRPFSDQSGKKLREWYQIDETTFYNQDNFYITSLAHCYPGKSQYGGDKKPPHICYEKWLFKEMDSVHNQIYIIIGSYAAKVFFPDQTLDDLVFNDQMIHGKRTFVLPHPSPLNRGWIKKHLDFQDRMKEISRVVQTYCDISKIENEEENHDRK</sequence>
<protein>
    <submittedName>
        <fullName evidence="2">Uracil-DNA glycosylase family protein</fullName>
    </submittedName>
</protein>
<dbReference type="Proteomes" id="UP001060112">
    <property type="component" value="Chromosome"/>
</dbReference>
<keyword evidence="3" id="KW-1185">Reference proteome</keyword>
<dbReference type="InterPro" id="IPR036895">
    <property type="entry name" value="Uracil-DNA_glycosylase-like_sf"/>
</dbReference>
<organism evidence="2 3">
    <name type="scientific">Allocoprobacillus halotolerans</name>
    <dbReference type="NCBI Taxonomy" id="2944914"/>
    <lineage>
        <taxon>Bacteria</taxon>
        <taxon>Bacillati</taxon>
        <taxon>Bacillota</taxon>
        <taxon>Erysipelotrichia</taxon>
        <taxon>Erysipelotrichales</taxon>
        <taxon>Erysipelotrichaceae</taxon>
        <taxon>Allocoprobacillus</taxon>
    </lineage>
</organism>
<reference evidence="2" key="1">
    <citation type="submission" date="2022-07" db="EMBL/GenBank/DDBJ databases">
        <title>Faecal culturing of patients with breast cancer.</title>
        <authorList>
            <person name="Teng N.M.Y."/>
            <person name="Kiu R."/>
            <person name="Evans R."/>
            <person name="Baker D.J."/>
            <person name="Zenner C."/>
            <person name="Robinson S.D."/>
            <person name="Hall L.J."/>
        </authorList>
    </citation>
    <scope>NUCLEOTIDE SEQUENCE</scope>
    <source>
        <strain evidence="2">LH1062</strain>
    </source>
</reference>